<dbReference type="Proteomes" id="UP000249130">
    <property type="component" value="Unassembled WGS sequence"/>
</dbReference>
<accession>A0A327L6W9</accession>
<name>A0A327L6W9_9BRAD</name>
<evidence type="ECO:0008006" key="4">
    <source>
        <dbReference type="Google" id="ProtNLM"/>
    </source>
</evidence>
<evidence type="ECO:0000313" key="2">
    <source>
        <dbReference type="EMBL" id="RAI46097.1"/>
    </source>
</evidence>
<dbReference type="Gene3D" id="1.25.40.10">
    <property type="entry name" value="Tetratricopeptide repeat domain"/>
    <property type="match status" value="1"/>
</dbReference>
<sequence length="370" mass="39625">MDDRAWWAGSIDRSVTDRRSADAAEMQDPHGPARRVRAGGRDMGRSARLLAARARRAADPLAIDPAHRMAECVSDESVRLAPGSASPFGGHVTGAAVQTRDREDAERLWQADDQRFARDLRVAPDAAAVLVAWAQALAARAARVADAAVARRFLHEADVKFAVARNLAAPGADALVAWGAALAALARRVEQTVEAERLWSLAAERFSTAARVQPDRSVALLAWAGELVARAERSADPADAARLFAEADAVFARALRIATGDYDALCDRAAALIAWAHLSDDVDESDALLDRAEEVARTALRIAPNETYTLACIAALRGHSEDCRAALEGAEAAATLPPPEHLAADEDLAAVRGEAWFQELLARRRPEAAH</sequence>
<protein>
    <recommendedName>
        <fullName evidence="4">MalT-like TPR region domain-containing protein</fullName>
    </recommendedName>
</protein>
<dbReference type="AlphaFoldDB" id="A0A327L6W9"/>
<organism evidence="2 3">
    <name type="scientific">Rhodoplanes roseus</name>
    <dbReference type="NCBI Taxonomy" id="29409"/>
    <lineage>
        <taxon>Bacteria</taxon>
        <taxon>Pseudomonadati</taxon>
        <taxon>Pseudomonadota</taxon>
        <taxon>Alphaproteobacteria</taxon>
        <taxon>Hyphomicrobiales</taxon>
        <taxon>Nitrobacteraceae</taxon>
        <taxon>Rhodoplanes</taxon>
    </lineage>
</organism>
<comment type="caution">
    <text evidence="2">The sequence shown here is derived from an EMBL/GenBank/DDBJ whole genome shotgun (WGS) entry which is preliminary data.</text>
</comment>
<proteinExistence type="predicted"/>
<evidence type="ECO:0000256" key="1">
    <source>
        <dbReference type="SAM" id="MobiDB-lite"/>
    </source>
</evidence>
<reference evidence="2 3" key="1">
    <citation type="submission" date="2017-07" db="EMBL/GenBank/DDBJ databases">
        <title>Draft Genome Sequences of Select Purple Nonsulfur Bacteria.</title>
        <authorList>
            <person name="Lasarre B."/>
            <person name="Mckinlay J.B."/>
        </authorList>
    </citation>
    <scope>NUCLEOTIDE SEQUENCE [LARGE SCALE GENOMIC DNA]</scope>
    <source>
        <strain evidence="2 3">DSM 5909</strain>
    </source>
</reference>
<keyword evidence="3" id="KW-1185">Reference proteome</keyword>
<evidence type="ECO:0000313" key="3">
    <source>
        <dbReference type="Proteomes" id="UP000249130"/>
    </source>
</evidence>
<feature type="region of interest" description="Disordered" evidence="1">
    <location>
        <begin position="14"/>
        <end position="41"/>
    </location>
</feature>
<dbReference type="EMBL" id="NPEX01000002">
    <property type="protein sequence ID" value="RAI46097.1"/>
    <property type="molecule type" value="Genomic_DNA"/>
</dbReference>
<dbReference type="SUPFAM" id="SSF48452">
    <property type="entry name" value="TPR-like"/>
    <property type="match status" value="1"/>
</dbReference>
<gene>
    <name evidence="2" type="ORF">CH341_00595</name>
</gene>
<dbReference type="InterPro" id="IPR011990">
    <property type="entry name" value="TPR-like_helical_dom_sf"/>
</dbReference>